<sequence length="500" mass="57355">MKKHIMVSDNFSLKHILGLKVHDLRVKKDLSFQDLSESSGLSISYLSEIEKGKKYPKGDKILALAKALDVTYDELVSLKVSKKLTPIINLLQSDFFKEFPLDTFGLEPQKIIELLSNSPEKVHAFINSIINIARNYEMRGEHFHYAALRSYQEMNDNYFSDIETAVKKFIKQHDSLKQLPNTVAVLEDLLKKEFDITIDRTKLSSYPELRDLRSFYQKKEKRLLLHNGLTAAQEAFLIGRELGFHVLGLKERPAETPPYKAYGFEGILNNYKASYFSAALILPEQEVITDINKMALSDTWNESMMIGFIDKYQATPEMIMQRLTNILPKHFGLKNLFFLRFVGTDNFSSYDLTKELHLSRSHNPHTNSLNETYCRRWLSIRLIKQLRSLTKLDKSSSILAGAQISQYYGTEDEYLCLTLAFPNVSNLSESISVTIGFYVDANSKKRIKFISDPAIKSRIVNTTCQRCGWTDCEDRIAPPTVIEKETAQKNVIDALLKLDE</sequence>
<evidence type="ECO:0000256" key="1">
    <source>
        <dbReference type="ARBA" id="ARBA00023125"/>
    </source>
</evidence>
<dbReference type="PROSITE" id="PS50943">
    <property type="entry name" value="HTH_CROC1"/>
    <property type="match status" value="1"/>
</dbReference>
<feature type="domain" description="HTH cro/C1-type" evidence="2">
    <location>
        <begin position="21"/>
        <end position="75"/>
    </location>
</feature>
<dbReference type="RefSeq" id="WP_205722977.1">
    <property type="nucleotide sequence ID" value="NZ_CP070608.1"/>
</dbReference>
<dbReference type="Pfam" id="PF01381">
    <property type="entry name" value="HTH_3"/>
    <property type="match status" value="1"/>
</dbReference>
<organism evidence="3 4">
    <name type="scientific">Fulvivirga lutea</name>
    <dbReference type="NCBI Taxonomy" id="2810512"/>
    <lineage>
        <taxon>Bacteria</taxon>
        <taxon>Pseudomonadati</taxon>
        <taxon>Bacteroidota</taxon>
        <taxon>Cytophagia</taxon>
        <taxon>Cytophagales</taxon>
        <taxon>Fulvivirgaceae</taxon>
        <taxon>Fulvivirga</taxon>
    </lineage>
</organism>
<name>A0A974WN11_9BACT</name>
<reference evidence="3" key="1">
    <citation type="submission" date="2021-02" db="EMBL/GenBank/DDBJ databases">
        <title>Fulvivirga sp. S481 isolated from sea water.</title>
        <authorList>
            <person name="Bae S.S."/>
            <person name="Baek K."/>
        </authorList>
    </citation>
    <scope>NUCLEOTIDE SEQUENCE</scope>
    <source>
        <strain evidence="3">S481</strain>
    </source>
</reference>
<dbReference type="GO" id="GO:0003700">
    <property type="term" value="F:DNA-binding transcription factor activity"/>
    <property type="evidence" value="ECO:0007669"/>
    <property type="project" value="TreeGrafter"/>
</dbReference>
<proteinExistence type="predicted"/>
<dbReference type="InterPro" id="IPR010982">
    <property type="entry name" value="Lambda_DNA-bd_dom_sf"/>
</dbReference>
<dbReference type="Proteomes" id="UP000662783">
    <property type="component" value="Chromosome"/>
</dbReference>
<dbReference type="CDD" id="cd00093">
    <property type="entry name" value="HTH_XRE"/>
    <property type="match status" value="1"/>
</dbReference>
<gene>
    <name evidence="3" type="ORF">JR347_05130</name>
</gene>
<dbReference type="SUPFAM" id="SSF47413">
    <property type="entry name" value="lambda repressor-like DNA-binding domains"/>
    <property type="match status" value="1"/>
</dbReference>
<evidence type="ECO:0000259" key="2">
    <source>
        <dbReference type="PROSITE" id="PS50943"/>
    </source>
</evidence>
<dbReference type="InterPro" id="IPR050807">
    <property type="entry name" value="TransReg_Diox_bact_type"/>
</dbReference>
<dbReference type="PANTHER" id="PTHR46797">
    <property type="entry name" value="HTH-TYPE TRANSCRIPTIONAL REGULATOR"/>
    <property type="match status" value="1"/>
</dbReference>
<dbReference type="AlphaFoldDB" id="A0A974WN11"/>
<dbReference type="SMART" id="SM00530">
    <property type="entry name" value="HTH_XRE"/>
    <property type="match status" value="1"/>
</dbReference>
<evidence type="ECO:0000313" key="3">
    <source>
        <dbReference type="EMBL" id="QSE98463.1"/>
    </source>
</evidence>
<dbReference type="Gene3D" id="1.10.260.40">
    <property type="entry name" value="lambda repressor-like DNA-binding domains"/>
    <property type="match status" value="1"/>
</dbReference>
<accession>A0A974WN11</accession>
<dbReference type="EMBL" id="CP070608">
    <property type="protein sequence ID" value="QSE98463.1"/>
    <property type="molecule type" value="Genomic_DNA"/>
</dbReference>
<dbReference type="PANTHER" id="PTHR46797:SF1">
    <property type="entry name" value="METHYLPHOSPHONATE SYNTHASE"/>
    <property type="match status" value="1"/>
</dbReference>
<evidence type="ECO:0000313" key="4">
    <source>
        <dbReference type="Proteomes" id="UP000662783"/>
    </source>
</evidence>
<keyword evidence="4" id="KW-1185">Reference proteome</keyword>
<dbReference type="KEGG" id="fuv:JR347_05130"/>
<dbReference type="InterPro" id="IPR001387">
    <property type="entry name" value="Cro/C1-type_HTH"/>
</dbReference>
<dbReference type="GO" id="GO:0003677">
    <property type="term" value="F:DNA binding"/>
    <property type="evidence" value="ECO:0007669"/>
    <property type="project" value="UniProtKB-KW"/>
</dbReference>
<dbReference type="GO" id="GO:0005829">
    <property type="term" value="C:cytosol"/>
    <property type="evidence" value="ECO:0007669"/>
    <property type="project" value="TreeGrafter"/>
</dbReference>
<keyword evidence="1" id="KW-0238">DNA-binding</keyword>
<protein>
    <submittedName>
        <fullName evidence="3">Helix-turn-helix domain-containing protein</fullName>
    </submittedName>
</protein>